<dbReference type="Gramene" id="RZC80078">
    <property type="protein sequence ID" value="RZC80078"/>
    <property type="gene ID" value="C5167_042652"/>
</dbReference>
<accession>A0A4Y7L6L3</accession>
<organism evidence="1 2">
    <name type="scientific">Papaver somniferum</name>
    <name type="common">Opium poppy</name>
    <dbReference type="NCBI Taxonomy" id="3469"/>
    <lineage>
        <taxon>Eukaryota</taxon>
        <taxon>Viridiplantae</taxon>
        <taxon>Streptophyta</taxon>
        <taxon>Embryophyta</taxon>
        <taxon>Tracheophyta</taxon>
        <taxon>Spermatophyta</taxon>
        <taxon>Magnoliopsida</taxon>
        <taxon>Ranunculales</taxon>
        <taxon>Papaveraceae</taxon>
        <taxon>Papaveroideae</taxon>
        <taxon>Papaver</taxon>
    </lineage>
</organism>
<keyword evidence="2" id="KW-1185">Reference proteome</keyword>
<reference evidence="1 2" key="1">
    <citation type="journal article" date="2018" name="Science">
        <title>The opium poppy genome and morphinan production.</title>
        <authorList>
            <person name="Guo L."/>
            <person name="Winzer T."/>
            <person name="Yang X."/>
            <person name="Li Y."/>
            <person name="Ning Z."/>
            <person name="He Z."/>
            <person name="Teodor R."/>
            <person name="Lu Y."/>
            <person name="Bowser T.A."/>
            <person name="Graham I.A."/>
            <person name="Ye K."/>
        </authorList>
    </citation>
    <scope>NUCLEOTIDE SEQUENCE [LARGE SCALE GENOMIC DNA]</scope>
    <source>
        <strain evidence="2">cv. HN1</strain>
        <tissue evidence="1">Leaves</tissue>
    </source>
</reference>
<name>A0A4Y7L6L3_PAPSO</name>
<proteinExistence type="predicted"/>
<protein>
    <submittedName>
        <fullName evidence="1">Uncharacterized protein</fullName>
    </submittedName>
</protein>
<dbReference type="EMBL" id="CM010724">
    <property type="protein sequence ID" value="RZC80078.1"/>
    <property type="molecule type" value="Genomic_DNA"/>
</dbReference>
<gene>
    <name evidence="1" type="ORF">C5167_042652</name>
</gene>
<sequence>MKSLNFGEKFKYPFNFHQKVSERLVPAHCRYSCHNCCSCPTKKDELLVRGPKELAEMSTCQCLIFIIGRCRHRFGNLLQAGFLSRGFITGHRLIFRTNMKLLREDTEKYDKQTGASFVFPSSRGFCSSHSILDHLFPINNEPSIPTSESADTTPTPATTVVPTPTERDGSFLRGPKEQAEIEFMQSLHMKSTISALRRRKIHHQIQGLVKMLSFIQRVLQQPASSSNI</sequence>
<evidence type="ECO:0000313" key="1">
    <source>
        <dbReference type="EMBL" id="RZC80078.1"/>
    </source>
</evidence>
<dbReference type="STRING" id="3469.A0A4Y7L6L3"/>
<dbReference type="Proteomes" id="UP000316621">
    <property type="component" value="Chromosome 10"/>
</dbReference>
<dbReference type="AlphaFoldDB" id="A0A4Y7L6L3"/>
<evidence type="ECO:0000313" key="2">
    <source>
        <dbReference type="Proteomes" id="UP000316621"/>
    </source>
</evidence>